<dbReference type="PROSITE" id="PS51375">
    <property type="entry name" value="PPR"/>
    <property type="match status" value="5"/>
</dbReference>
<dbReference type="EMBL" id="CM002295">
    <property type="protein sequence ID" value="ESW13539.1"/>
    <property type="molecule type" value="Genomic_DNA"/>
</dbReference>
<dbReference type="Gramene" id="ESW13539">
    <property type="protein sequence ID" value="ESW13539"/>
    <property type="gene ID" value="PHAVU_008G205300g"/>
</dbReference>
<gene>
    <name evidence="4" type="ORF">PHAVU_008G205300g</name>
</gene>
<feature type="repeat" description="PPR" evidence="3">
    <location>
        <begin position="387"/>
        <end position="421"/>
    </location>
</feature>
<dbReference type="OMA" id="RWMEAMH"/>
<reference evidence="4" key="1">
    <citation type="submission" date="2013-04" db="EMBL/GenBank/DDBJ databases">
        <authorList>
            <person name="Schmutz J."/>
            <person name="McClean P."/>
            <person name="Shu S."/>
            <person name="Cregan P."/>
            <person name="Rokhsar D."/>
            <person name="Jackson S."/>
        </authorList>
    </citation>
    <scope>NUCLEOTIDE SEQUENCE</scope>
</reference>
<feature type="repeat" description="PPR" evidence="3">
    <location>
        <begin position="835"/>
        <end position="869"/>
    </location>
</feature>
<accession>V7B6T4</accession>
<dbReference type="eggNOG" id="KOG4197">
    <property type="taxonomic scope" value="Eukaryota"/>
</dbReference>
<evidence type="ECO:0000256" key="2">
    <source>
        <dbReference type="ARBA" id="ARBA00022737"/>
    </source>
</evidence>
<dbReference type="SMR" id="V7B6T4"/>
<sequence>MSTMLPIKHVTKHRLRSKSFVSSIINPCTFHTACASLASSPSPSTPSTSNSSLLTQNDVASSFKTWFATRKFQLDPFVNRIYQILTASGTDDDLSAALSALSLPLSECLVLRVLSYTAAHRAILPCLKFFDWAGRQPNFHHTRATFVSIFHILVRADHKPLVLEFLEDFRRRIFLHHVRFHDILVVGYAIAGKPQNALRAYARMRFIGLDLDSFAYHVLLDSLVEKNYFNAFDIILRQIRARGFESHTTNIIVVKHLCKERRLEEAEGFLNGLMCRGEGLKGPEVSFLVDALCESFRFERAVELVQQFGSSGLVPLDHAYGAWVKGLVKGGRVDEALEFFSQKKGSEGYSPSTVRYNILIYRLLRQNRLRQVYDLLVDMNESCVPPDVFTMNAVLCFFCKVGMADVARELYNSRSEFGLSLNHLACKYLILTLCWDGGVVEAYNVVRSLVDQSYFPDGRTFYTLASALCRECKIDEMKELIHLSVGRNIVPPASVYNQFISALCQAGRVEDGYLVHGELQTVAARASYVTMIKGFVKSGRGDIAARLLVEMKMKGNKLTNPLCRSVICCLLEMDNSRGRFYNLLEMLTRCEHSCLTYNFFIDGAGHAQKPELGREVFELMQRSGVEPNLLSRIFVLRGYLFSGRIADALNFFNVVRNQGLARKALYTTLVSGLCKSNRIDMSLEFFFTMFRVGLYPGLECFELLVQKLCSLRRYHEAIHIVNAYEKMGRPVSSFIGNVLLYHSLISPQLYNTCVHLKGVEEGGFSGNSALSLVIGAFSGCLRVSHYISDLEQLIEKCFPPDIFTYNLLLKELSKSDMDKARLLFARICQKGYKPDDWTYDIMVRGFSNHGRKDEAKQWLEEMLRKGFYGFDHRKQ</sequence>
<dbReference type="Pfam" id="PF13041">
    <property type="entry name" value="PPR_2"/>
    <property type="match status" value="1"/>
</dbReference>
<dbReference type="GO" id="GO:0003729">
    <property type="term" value="F:mRNA binding"/>
    <property type="evidence" value="ECO:0007669"/>
    <property type="project" value="EnsemblPlants"/>
</dbReference>
<dbReference type="InterPro" id="IPR002885">
    <property type="entry name" value="PPR_rpt"/>
</dbReference>
<proteinExistence type="inferred from homology"/>
<dbReference type="NCBIfam" id="TIGR00756">
    <property type="entry name" value="PPR"/>
    <property type="match status" value="4"/>
</dbReference>
<feature type="repeat" description="PPR" evidence="3">
    <location>
        <begin position="593"/>
        <end position="627"/>
    </location>
</feature>
<dbReference type="Pfam" id="PF01535">
    <property type="entry name" value="PPR"/>
    <property type="match status" value="5"/>
</dbReference>
<dbReference type="AlphaFoldDB" id="V7B6T4"/>
<evidence type="ECO:0000313" key="4">
    <source>
        <dbReference type="EMBL" id="ESW13539.1"/>
    </source>
</evidence>
<feature type="repeat" description="PPR" evidence="3">
    <location>
        <begin position="524"/>
        <end position="558"/>
    </location>
</feature>
<protein>
    <recommendedName>
        <fullName evidence="6">Pentacotripeptide-repeat region of PRORP domain-containing protein</fullName>
    </recommendedName>
</protein>
<dbReference type="Proteomes" id="UP000000226">
    <property type="component" value="Chromosome 8"/>
</dbReference>
<dbReference type="OrthoDB" id="185373at2759"/>
<dbReference type="Gene3D" id="1.25.40.10">
    <property type="entry name" value="Tetratricopeptide repeat domain"/>
    <property type="match status" value="7"/>
</dbReference>
<evidence type="ECO:0000313" key="5">
    <source>
        <dbReference type="Proteomes" id="UP000000226"/>
    </source>
</evidence>
<reference evidence="5" key="2">
    <citation type="journal article" date="2014" name="Nat. Genet.">
        <title>A reference genome for common bean and genome-wide analysis of dual domestications.</title>
        <authorList>
            <person name="Schmutz J."/>
            <person name="McClean P.E."/>
            <person name="Mamidi S."/>
            <person name="Wu G.A."/>
            <person name="Cannon S.B."/>
            <person name="Grimwood J."/>
            <person name="Jenkins J."/>
            <person name="Shu S."/>
            <person name="Song Q."/>
            <person name="Chavarro C."/>
            <person name="Torres-Torres M."/>
            <person name="Geffroy V."/>
            <person name="Moghaddam S.M."/>
            <person name="Gao D."/>
            <person name="Abernathy B."/>
            <person name="Barry K."/>
            <person name="Blair M."/>
            <person name="Brick M.A."/>
            <person name="Chovatia M."/>
            <person name="Gepts P."/>
            <person name="Goodstein D.M."/>
            <person name="Gonzales M."/>
            <person name="Hellsten U."/>
            <person name="Hyten D.L."/>
            <person name="Jia G."/>
            <person name="Kelly J.D."/>
            <person name="Kudrna D."/>
            <person name="Lee R."/>
            <person name="Richard M.M."/>
            <person name="Miklas P.N."/>
            <person name="Osorno J.M."/>
            <person name="Rodrigues J."/>
            <person name="Thareau V."/>
            <person name="Urrea C.A."/>
            <person name="Wang M."/>
            <person name="Yu Y."/>
            <person name="Zhang M."/>
            <person name="Wing R.A."/>
            <person name="Cregan P.B."/>
            <person name="Rokhsar D.S."/>
            <person name="Jackson S.A."/>
        </authorList>
    </citation>
    <scope>NUCLEOTIDE SEQUENCE [LARGE SCALE GENOMIC DNA]</scope>
    <source>
        <strain evidence="5">cv. G19833</strain>
    </source>
</reference>
<dbReference type="Gramene" id="ESW13540">
    <property type="protein sequence ID" value="ESW13540"/>
    <property type="gene ID" value="PHAVU_008G205300g"/>
</dbReference>
<organism evidence="4 5">
    <name type="scientific">Phaseolus vulgaris</name>
    <name type="common">Kidney bean</name>
    <name type="synonym">French bean</name>
    <dbReference type="NCBI Taxonomy" id="3885"/>
    <lineage>
        <taxon>Eukaryota</taxon>
        <taxon>Viridiplantae</taxon>
        <taxon>Streptophyta</taxon>
        <taxon>Embryophyta</taxon>
        <taxon>Tracheophyta</taxon>
        <taxon>Spermatophyta</taxon>
        <taxon>Magnoliopsida</taxon>
        <taxon>eudicotyledons</taxon>
        <taxon>Gunneridae</taxon>
        <taxon>Pentapetalae</taxon>
        <taxon>rosids</taxon>
        <taxon>fabids</taxon>
        <taxon>Fabales</taxon>
        <taxon>Fabaceae</taxon>
        <taxon>Papilionoideae</taxon>
        <taxon>50 kb inversion clade</taxon>
        <taxon>NPAAA clade</taxon>
        <taxon>indigoferoid/millettioid clade</taxon>
        <taxon>Phaseoleae</taxon>
        <taxon>Phaseolus</taxon>
    </lineage>
</organism>
<evidence type="ECO:0000256" key="1">
    <source>
        <dbReference type="ARBA" id="ARBA00007626"/>
    </source>
</evidence>
<feature type="repeat" description="PPR" evidence="3">
    <location>
        <begin position="662"/>
        <end position="696"/>
    </location>
</feature>
<keyword evidence="5" id="KW-1185">Reference proteome</keyword>
<dbReference type="PANTHER" id="PTHR47941">
    <property type="entry name" value="PENTATRICOPEPTIDE REPEAT-CONTAINING PROTEIN 3, MITOCHONDRIAL"/>
    <property type="match status" value="1"/>
</dbReference>
<dbReference type="EMBL" id="CM002295">
    <property type="protein sequence ID" value="ESW13540.1"/>
    <property type="molecule type" value="Genomic_DNA"/>
</dbReference>
<evidence type="ECO:0000256" key="3">
    <source>
        <dbReference type="PROSITE-ProRule" id="PRU00708"/>
    </source>
</evidence>
<dbReference type="InterPro" id="IPR011990">
    <property type="entry name" value="TPR-like_helical_dom_sf"/>
</dbReference>
<evidence type="ECO:0008006" key="6">
    <source>
        <dbReference type="Google" id="ProtNLM"/>
    </source>
</evidence>
<keyword evidence="2" id="KW-0677">Repeat</keyword>
<name>V7B6T4_PHAVU</name>
<comment type="similarity">
    <text evidence="1">Belongs to the PPR family. P subfamily.</text>
</comment>
<dbReference type="STRING" id="3885.V7B6T4"/>